<keyword evidence="4" id="KW-1185">Reference proteome</keyword>
<keyword evidence="1" id="KW-0732">Signal</keyword>
<gene>
    <name evidence="3" type="ORF">DEALK_05300</name>
</gene>
<organism evidence="3 4">
    <name type="scientific">Dehalogenimonas alkenigignens</name>
    <dbReference type="NCBI Taxonomy" id="1217799"/>
    <lineage>
        <taxon>Bacteria</taxon>
        <taxon>Bacillati</taxon>
        <taxon>Chloroflexota</taxon>
        <taxon>Dehalococcoidia</taxon>
        <taxon>Dehalococcoidales</taxon>
        <taxon>Dehalococcoidaceae</taxon>
        <taxon>Dehalogenimonas</taxon>
    </lineage>
</organism>
<evidence type="ECO:0000256" key="1">
    <source>
        <dbReference type="SAM" id="SignalP"/>
    </source>
</evidence>
<evidence type="ECO:0000313" key="3">
    <source>
        <dbReference type="EMBL" id="KTB47685.1"/>
    </source>
</evidence>
<dbReference type="Gene3D" id="2.160.20.120">
    <property type="match status" value="1"/>
</dbReference>
<dbReference type="AlphaFoldDB" id="A0A0W0GGK6"/>
<dbReference type="EMBL" id="LFDV01000002">
    <property type="protein sequence ID" value="KTB47685.1"/>
    <property type="molecule type" value="Genomic_DNA"/>
</dbReference>
<sequence length="257" mass="26540">MKKMLTLLLTASLAVTAAGCFPFGSIIGRGPVETKAFNLSGFSRVEVSSTFEAEISRGSAFSVTVTTNENIFEYLDLEVNGDTLQVRLKSGSYTVANLEASITMPDLNALEVSSASEASVSGFNFNHDLDLKVSGASSITLADFRSGNVYIEASGASRVKGSLECVDARLNISGASNADLSGLGRNLEVTASGASHVTLRDFTGTDVKVNFSGASSGTVNASGRLDVQLSGASSLRYFGNPAIGDVNVTGGSSFSKG</sequence>
<feature type="chain" id="PRO_5006902643" description="Putative auto-transporter adhesin head GIN domain-containing protein" evidence="1">
    <location>
        <begin position="18"/>
        <end position="257"/>
    </location>
</feature>
<comment type="caution">
    <text evidence="3">The sequence shown here is derived from an EMBL/GenBank/DDBJ whole genome shotgun (WGS) entry which is preliminary data.</text>
</comment>
<reference evidence="3 4" key="1">
    <citation type="submission" date="2015-06" db="EMBL/GenBank/DDBJ databases">
        <title>Genome sequence of the organohalide-respiring Dehalogenimonas alkenigignens type strain (IP3-3T).</title>
        <authorList>
            <person name="Key T.A."/>
            <person name="Richmond D.P."/>
            <person name="Bowman K.S."/>
            <person name="Cho Y.-J."/>
            <person name="Chun J."/>
            <person name="da Costa M.S."/>
            <person name="Rainey F.A."/>
            <person name="Moe W.M."/>
        </authorList>
    </citation>
    <scope>NUCLEOTIDE SEQUENCE [LARGE SCALE GENOMIC DNA]</scope>
    <source>
        <strain evidence="3 4">IP3-3</strain>
    </source>
</reference>
<dbReference type="STRING" id="1217799.DEALK_05300"/>
<protein>
    <recommendedName>
        <fullName evidence="2">Putative auto-transporter adhesin head GIN domain-containing protein</fullName>
    </recommendedName>
</protein>
<dbReference type="PROSITE" id="PS51257">
    <property type="entry name" value="PROKAR_LIPOPROTEIN"/>
    <property type="match status" value="1"/>
</dbReference>
<dbReference type="RefSeq" id="WP_065128798.1">
    <property type="nucleotide sequence ID" value="NZ_KQ758903.1"/>
</dbReference>
<evidence type="ECO:0000313" key="4">
    <source>
        <dbReference type="Proteomes" id="UP000053947"/>
    </source>
</evidence>
<feature type="signal peptide" evidence="1">
    <location>
        <begin position="1"/>
        <end position="17"/>
    </location>
</feature>
<name>A0A0W0GGK6_9CHLR</name>
<evidence type="ECO:0000259" key="2">
    <source>
        <dbReference type="Pfam" id="PF10988"/>
    </source>
</evidence>
<dbReference type="Pfam" id="PF10988">
    <property type="entry name" value="DUF2807"/>
    <property type="match status" value="1"/>
</dbReference>
<dbReference type="InterPro" id="IPR021255">
    <property type="entry name" value="DUF2807"/>
</dbReference>
<accession>A0A0W0GGK6</accession>
<proteinExistence type="predicted"/>
<feature type="domain" description="Putative auto-transporter adhesin head GIN" evidence="2">
    <location>
        <begin position="42"/>
        <end position="241"/>
    </location>
</feature>
<dbReference type="Proteomes" id="UP000053947">
    <property type="component" value="Unassembled WGS sequence"/>
</dbReference>